<protein>
    <submittedName>
        <fullName evidence="2">RES domain-containing protein</fullName>
    </submittedName>
</protein>
<evidence type="ECO:0000313" key="3">
    <source>
        <dbReference type="Proteomes" id="UP000235616"/>
    </source>
</evidence>
<evidence type="ECO:0000313" key="2">
    <source>
        <dbReference type="EMBL" id="PMS13976.1"/>
    </source>
</evidence>
<reference evidence="2 3" key="1">
    <citation type="submission" date="2018-01" db="EMBL/GenBank/DDBJ databases">
        <title>Whole genome analyses suggest that Burkholderia sensu lato contains two further novel genera in the rhizoxinica-symbiotica group Mycetohabitans gen. nov., and Trinickia gen. nov.: implications for the evolution of diazotrophy and nodulation in the Burkholderiaceae.</title>
        <authorList>
            <person name="Estrada-de los Santos P."/>
            <person name="Palmer M."/>
            <person name="Chavez-Ramirez B."/>
            <person name="Beukes C."/>
            <person name="Steenkamp E.T."/>
            <person name="Hirsch A.M."/>
            <person name="Manyaka P."/>
            <person name="Maluk M."/>
            <person name="Lafos M."/>
            <person name="Crook M."/>
            <person name="Gross E."/>
            <person name="Simon M.F."/>
            <person name="Bueno dos Reis Junior F."/>
            <person name="Poole P.S."/>
            <person name="Venter S.N."/>
            <person name="James E.K."/>
        </authorList>
    </citation>
    <scope>NUCLEOTIDE SEQUENCE [LARGE SCALE GENOMIC DNA]</scope>
    <source>
        <strain evidence="2 3">GIMN1.004</strain>
    </source>
</reference>
<gene>
    <name evidence="2" type="ORF">C0Z18_32175</name>
</gene>
<keyword evidence="3" id="KW-1185">Reference proteome</keyword>
<dbReference type="InterPro" id="IPR014914">
    <property type="entry name" value="RES_dom"/>
</dbReference>
<dbReference type="RefSeq" id="WP_102649509.1">
    <property type="nucleotide sequence ID" value="NZ_PNYA01000054.1"/>
</dbReference>
<accession>A0A2N7VB57</accession>
<organism evidence="2 3">
    <name type="scientific">Trinickia dabaoshanensis</name>
    <dbReference type="NCBI Taxonomy" id="564714"/>
    <lineage>
        <taxon>Bacteria</taxon>
        <taxon>Pseudomonadati</taxon>
        <taxon>Pseudomonadota</taxon>
        <taxon>Betaproteobacteria</taxon>
        <taxon>Burkholderiales</taxon>
        <taxon>Burkholderiaceae</taxon>
        <taxon>Trinickia</taxon>
    </lineage>
</organism>
<evidence type="ECO:0000259" key="1">
    <source>
        <dbReference type="SMART" id="SM00953"/>
    </source>
</evidence>
<sequence>MDIDNPATPEFASWMSYNRFAQRVRHKRRYVWDDHVKAFIATVLATLRGRDRVLPDGMQLLRAQRGIDYCTLSKEEPEQPTGYKADRMKPRPNQAMEGRANAAGVSVLYLGTMLQTVISEVRPWVGSEVSVAQFRLNRELRALDLSCGHGQSAAMTVLDHLVNETPLSLEDKEKAVWIDIDNAFSTPVTRSDDTADYVPTQILAEVFASEGYDAIVYKSQFGEKGYNIVLFNPNDADVVSCAPFSVTGFEISFRQTGNAWFSTGGFPKQEE</sequence>
<dbReference type="EMBL" id="PNYA01000054">
    <property type="protein sequence ID" value="PMS13976.1"/>
    <property type="molecule type" value="Genomic_DNA"/>
</dbReference>
<proteinExistence type="predicted"/>
<feature type="domain" description="RES" evidence="1">
    <location>
        <begin position="85"/>
        <end position="242"/>
    </location>
</feature>
<dbReference type="Proteomes" id="UP000235616">
    <property type="component" value="Unassembled WGS sequence"/>
</dbReference>
<name>A0A2N7VB57_9BURK</name>
<comment type="caution">
    <text evidence="2">The sequence shown here is derived from an EMBL/GenBank/DDBJ whole genome shotgun (WGS) entry which is preliminary data.</text>
</comment>
<dbReference type="SMART" id="SM00953">
    <property type="entry name" value="RES"/>
    <property type="match status" value="1"/>
</dbReference>
<dbReference type="OrthoDB" id="648213at2"/>
<dbReference type="AlphaFoldDB" id="A0A2N7VB57"/>
<dbReference type="Pfam" id="PF08808">
    <property type="entry name" value="RES"/>
    <property type="match status" value="1"/>
</dbReference>